<keyword evidence="1" id="KW-1133">Transmembrane helix</keyword>
<protein>
    <submittedName>
        <fullName evidence="2">Uncharacterized protein</fullName>
    </submittedName>
</protein>
<evidence type="ECO:0000313" key="3">
    <source>
        <dbReference type="Proteomes" id="UP000000595"/>
    </source>
</evidence>
<dbReference type="EMBL" id="AE008384">
    <property type="protein sequence ID" value="AAM32239.1"/>
    <property type="molecule type" value="Genomic_DNA"/>
</dbReference>
<proteinExistence type="predicted"/>
<keyword evidence="1" id="KW-0472">Membrane</keyword>
<evidence type="ECO:0000256" key="1">
    <source>
        <dbReference type="SAM" id="Phobius"/>
    </source>
</evidence>
<name>Q8PU14_METMA</name>
<sequence length="76" mass="9264">MIISSKKRGWKFKADSYLIHSFIHPVVTSFYFLSFFIWHESALKYFHFLGMLFEEYHVCFLSFFLRKHLQKGYQAS</sequence>
<keyword evidence="1" id="KW-0812">Transmembrane</keyword>
<dbReference type="AlphaFoldDB" id="Q8PU14"/>
<feature type="transmembrane region" description="Helical" evidence="1">
    <location>
        <begin position="21"/>
        <end position="39"/>
    </location>
</feature>
<dbReference type="HOGENOM" id="CLU_2645943_0_0_2"/>
<gene>
    <name evidence="2" type="ordered locus">MM_2543</name>
</gene>
<dbReference type="Proteomes" id="UP000000595">
    <property type="component" value="Chromosome"/>
</dbReference>
<organism evidence="2 3">
    <name type="scientific">Methanosarcina mazei (strain ATCC BAA-159 / DSM 3647 / Goe1 / Go1 / JCM 11833 / OCM 88)</name>
    <name type="common">Methanosarcina frisia</name>
    <dbReference type="NCBI Taxonomy" id="192952"/>
    <lineage>
        <taxon>Archaea</taxon>
        <taxon>Methanobacteriati</taxon>
        <taxon>Methanobacteriota</taxon>
        <taxon>Stenosarchaea group</taxon>
        <taxon>Methanomicrobia</taxon>
        <taxon>Methanosarcinales</taxon>
        <taxon>Methanosarcinaceae</taxon>
        <taxon>Methanosarcina</taxon>
    </lineage>
</organism>
<reference evidence="2 3" key="1">
    <citation type="journal article" date="2002" name="J. Mol. Microbiol. Biotechnol.">
        <title>The genome of Methanosarcina mazei: evidence for lateral gene transfer between Bacteria and Archaea.</title>
        <authorList>
            <person name="Deppenmeier U."/>
            <person name="Johann A."/>
            <person name="Hartsch T."/>
            <person name="Merkl R."/>
            <person name="Schmitz R.A."/>
            <person name="Martinez-Arias R."/>
            <person name="Henne A."/>
            <person name="Wiezer A."/>
            <person name="Baumer S."/>
            <person name="Jacobi C."/>
            <person name="Bruggemann H."/>
            <person name="Lienard T."/>
            <person name="Christmann A."/>
            <person name="Bomeke M."/>
            <person name="Steckel S."/>
            <person name="Bhattacharyya A."/>
            <person name="Lykidis A."/>
            <person name="Overbeek R."/>
            <person name="Klenk H.P."/>
            <person name="Gunsalus R.P."/>
            <person name="Fritz H.J."/>
            <person name="Gottschalk G."/>
        </authorList>
    </citation>
    <scope>NUCLEOTIDE SEQUENCE [LARGE SCALE GENOMIC DNA]</scope>
    <source>
        <strain evidence="3">ATCC BAA-159 / DSM 3647 / Goe1 / Go1 / JCM 11833 / OCM 88</strain>
    </source>
</reference>
<dbReference type="KEGG" id="mma:MM_2543"/>
<evidence type="ECO:0000313" key="2">
    <source>
        <dbReference type="EMBL" id="AAM32239.1"/>
    </source>
</evidence>
<accession>Q8PU14</accession>
<feature type="transmembrane region" description="Helical" evidence="1">
    <location>
        <begin position="45"/>
        <end position="65"/>
    </location>
</feature>